<dbReference type="PANTHER" id="PTHR14859:SF15">
    <property type="entry name" value="ENDONUCLEASE_EXONUCLEASE_PHOSPHATASE DOMAIN-CONTAINING PROTEIN"/>
    <property type="match status" value="1"/>
</dbReference>
<keyword evidence="3" id="KW-1185">Reference proteome</keyword>
<evidence type="ECO:0000313" key="2">
    <source>
        <dbReference type="EMBL" id="MFC0391069.1"/>
    </source>
</evidence>
<gene>
    <name evidence="2" type="ORF">ACFFJ8_06735</name>
</gene>
<comment type="caution">
    <text evidence="2">The sequence shown here is derived from an EMBL/GenBank/DDBJ whole genome shotgun (WGS) entry which is preliminary data.</text>
</comment>
<sequence>MDATNYIRVMTYGIRHGKGMDGRTSLRHIAEDIAEANPDVVSLQGVDRFLPRSGFQDQVNRLAKQLGMYSCFSPSVNLLIVQYGNAILSRYPIISKEIKYLGGSIERRSILIARLQIRGETVTVLNTHLGVNTKSRMKQVPILCDVLNKLEQPAILAGDFNMEMDDALMKQMNSRWQKIELQNTRPTVENGGEIDHIFVNMMIEEAEAWVQPSASSDHNPVIAQFRWRSDN</sequence>
<organism evidence="2 3">
    <name type="scientific">Paenibacillus mendelii</name>
    <dbReference type="NCBI Taxonomy" id="206163"/>
    <lineage>
        <taxon>Bacteria</taxon>
        <taxon>Bacillati</taxon>
        <taxon>Bacillota</taxon>
        <taxon>Bacilli</taxon>
        <taxon>Bacillales</taxon>
        <taxon>Paenibacillaceae</taxon>
        <taxon>Paenibacillus</taxon>
    </lineage>
</organism>
<dbReference type="SUPFAM" id="SSF56219">
    <property type="entry name" value="DNase I-like"/>
    <property type="match status" value="1"/>
</dbReference>
<keyword evidence="2" id="KW-0378">Hydrolase</keyword>
<dbReference type="EMBL" id="JBHLVF010000010">
    <property type="protein sequence ID" value="MFC0391069.1"/>
    <property type="molecule type" value="Genomic_DNA"/>
</dbReference>
<feature type="domain" description="Endonuclease/exonuclease/phosphatase" evidence="1">
    <location>
        <begin position="22"/>
        <end position="218"/>
    </location>
</feature>
<dbReference type="Gene3D" id="3.60.10.10">
    <property type="entry name" value="Endonuclease/exonuclease/phosphatase"/>
    <property type="match status" value="1"/>
</dbReference>
<accession>A0ABV6J5C0</accession>
<reference evidence="2 3" key="1">
    <citation type="submission" date="2024-09" db="EMBL/GenBank/DDBJ databases">
        <authorList>
            <person name="Sun Q."/>
            <person name="Mori K."/>
        </authorList>
    </citation>
    <scope>NUCLEOTIDE SEQUENCE [LARGE SCALE GENOMIC DNA]</scope>
    <source>
        <strain evidence="2 3">CCM 4839</strain>
    </source>
</reference>
<dbReference type="InterPro" id="IPR036691">
    <property type="entry name" value="Endo/exonu/phosph_ase_sf"/>
</dbReference>
<dbReference type="Proteomes" id="UP001589818">
    <property type="component" value="Unassembled WGS sequence"/>
</dbReference>
<proteinExistence type="predicted"/>
<evidence type="ECO:0000259" key="1">
    <source>
        <dbReference type="Pfam" id="PF03372"/>
    </source>
</evidence>
<name>A0ABV6J5C0_9BACL</name>
<dbReference type="GO" id="GO:0004519">
    <property type="term" value="F:endonuclease activity"/>
    <property type="evidence" value="ECO:0007669"/>
    <property type="project" value="UniProtKB-KW"/>
</dbReference>
<dbReference type="PANTHER" id="PTHR14859">
    <property type="entry name" value="CALCOFLUOR WHITE HYPERSENSITIVE PROTEIN PRECURSOR"/>
    <property type="match status" value="1"/>
</dbReference>
<dbReference type="InterPro" id="IPR051916">
    <property type="entry name" value="GPI-anchor_lipid_remodeler"/>
</dbReference>
<dbReference type="InterPro" id="IPR005135">
    <property type="entry name" value="Endo/exonuclease/phosphatase"/>
</dbReference>
<keyword evidence="2" id="KW-0255">Endonuclease</keyword>
<protein>
    <submittedName>
        <fullName evidence="2">Endonuclease/exonuclease/phosphatase family protein</fullName>
    </submittedName>
</protein>
<dbReference type="Pfam" id="PF03372">
    <property type="entry name" value="Exo_endo_phos"/>
    <property type="match status" value="1"/>
</dbReference>
<keyword evidence="2" id="KW-0540">Nuclease</keyword>
<evidence type="ECO:0000313" key="3">
    <source>
        <dbReference type="Proteomes" id="UP001589818"/>
    </source>
</evidence>
<dbReference type="RefSeq" id="WP_204818262.1">
    <property type="nucleotide sequence ID" value="NZ_JANHOF010000004.1"/>
</dbReference>